<proteinExistence type="predicted"/>
<accession>A0A9D4IR19</accession>
<dbReference type="AlphaFoldDB" id="A0A9D4IR19"/>
<evidence type="ECO:0000313" key="2">
    <source>
        <dbReference type="Proteomes" id="UP000828390"/>
    </source>
</evidence>
<reference evidence="1" key="2">
    <citation type="submission" date="2020-11" db="EMBL/GenBank/DDBJ databases">
        <authorList>
            <person name="McCartney M.A."/>
            <person name="Auch B."/>
            <person name="Kono T."/>
            <person name="Mallez S."/>
            <person name="Becker A."/>
            <person name="Gohl D.M."/>
            <person name="Silverstein K.A.T."/>
            <person name="Koren S."/>
            <person name="Bechman K.B."/>
            <person name="Herman A."/>
            <person name="Abrahante J.E."/>
            <person name="Garbe J."/>
        </authorList>
    </citation>
    <scope>NUCLEOTIDE SEQUENCE</scope>
    <source>
        <strain evidence="1">Duluth1</strain>
        <tissue evidence="1">Whole animal</tissue>
    </source>
</reference>
<name>A0A9D4IR19_DREPO</name>
<evidence type="ECO:0000313" key="1">
    <source>
        <dbReference type="EMBL" id="KAH3783440.1"/>
    </source>
</evidence>
<dbReference type="Proteomes" id="UP000828390">
    <property type="component" value="Unassembled WGS sequence"/>
</dbReference>
<keyword evidence="2" id="KW-1185">Reference proteome</keyword>
<gene>
    <name evidence="1" type="ORF">DPMN_161378</name>
</gene>
<sequence length="167" mass="18889">MASVLVDIKRNPTSKIRLLNPFPYSVDINQDLVLGQAEQIDSIKSTLKGQEHTAQEDNNFSVRQVTISNKSDQILNKVQEEISLENKEIPEHLKKLYHTPVKNCSEEENQVIAKLLARFQNSFSKNDIDIGLTNVIESPINTGNTQTVKQAQRRVSMAYAEAGRREI</sequence>
<comment type="caution">
    <text evidence="1">The sequence shown here is derived from an EMBL/GenBank/DDBJ whole genome shotgun (WGS) entry which is preliminary data.</text>
</comment>
<protein>
    <submittedName>
        <fullName evidence="1">Uncharacterized protein</fullName>
    </submittedName>
</protein>
<reference evidence="1" key="1">
    <citation type="journal article" date="2019" name="bioRxiv">
        <title>The Genome of the Zebra Mussel, Dreissena polymorpha: A Resource for Invasive Species Research.</title>
        <authorList>
            <person name="McCartney M.A."/>
            <person name="Auch B."/>
            <person name="Kono T."/>
            <person name="Mallez S."/>
            <person name="Zhang Y."/>
            <person name="Obille A."/>
            <person name="Becker A."/>
            <person name="Abrahante J.E."/>
            <person name="Garbe J."/>
            <person name="Badalamenti J.P."/>
            <person name="Herman A."/>
            <person name="Mangelson H."/>
            <person name="Liachko I."/>
            <person name="Sullivan S."/>
            <person name="Sone E.D."/>
            <person name="Koren S."/>
            <person name="Silverstein K.A.T."/>
            <person name="Beckman K.B."/>
            <person name="Gohl D.M."/>
        </authorList>
    </citation>
    <scope>NUCLEOTIDE SEQUENCE</scope>
    <source>
        <strain evidence="1">Duluth1</strain>
        <tissue evidence="1">Whole animal</tissue>
    </source>
</reference>
<dbReference type="EMBL" id="JAIWYP010000008">
    <property type="protein sequence ID" value="KAH3783440.1"/>
    <property type="molecule type" value="Genomic_DNA"/>
</dbReference>
<organism evidence="1 2">
    <name type="scientific">Dreissena polymorpha</name>
    <name type="common">Zebra mussel</name>
    <name type="synonym">Mytilus polymorpha</name>
    <dbReference type="NCBI Taxonomy" id="45954"/>
    <lineage>
        <taxon>Eukaryota</taxon>
        <taxon>Metazoa</taxon>
        <taxon>Spiralia</taxon>
        <taxon>Lophotrochozoa</taxon>
        <taxon>Mollusca</taxon>
        <taxon>Bivalvia</taxon>
        <taxon>Autobranchia</taxon>
        <taxon>Heteroconchia</taxon>
        <taxon>Euheterodonta</taxon>
        <taxon>Imparidentia</taxon>
        <taxon>Neoheterodontei</taxon>
        <taxon>Myida</taxon>
        <taxon>Dreissenoidea</taxon>
        <taxon>Dreissenidae</taxon>
        <taxon>Dreissena</taxon>
    </lineage>
</organism>